<accession>A0A9Q1CE11</accession>
<protein>
    <submittedName>
        <fullName evidence="9">Synaptic vesicle 2-related protein</fullName>
    </submittedName>
</protein>
<dbReference type="InterPro" id="IPR005829">
    <property type="entry name" value="Sugar_transporter_CS"/>
</dbReference>
<feature type="transmembrane region" description="Helical" evidence="7">
    <location>
        <begin position="383"/>
        <end position="401"/>
    </location>
</feature>
<keyword evidence="5 7" id="KW-0472">Membrane</keyword>
<evidence type="ECO:0000256" key="3">
    <source>
        <dbReference type="ARBA" id="ARBA00022692"/>
    </source>
</evidence>
<feature type="compositionally biased region" description="Polar residues" evidence="6">
    <location>
        <begin position="12"/>
        <end position="28"/>
    </location>
</feature>
<dbReference type="PROSITE" id="PS00216">
    <property type="entry name" value="SUGAR_TRANSPORT_1"/>
    <property type="match status" value="1"/>
</dbReference>
<keyword evidence="3 7" id="KW-0812">Transmembrane</keyword>
<dbReference type="GO" id="GO:0016020">
    <property type="term" value="C:membrane"/>
    <property type="evidence" value="ECO:0007669"/>
    <property type="project" value="UniProtKB-SubCell"/>
</dbReference>
<organism evidence="9 10">
    <name type="scientific">Holothuria leucospilota</name>
    <name type="common">Black long sea cucumber</name>
    <name type="synonym">Mertensiothuria leucospilota</name>
    <dbReference type="NCBI Taxonomy" id="206669"/>
    <lineage>
        <taxon>Eukaryota</taxon>
        <taxon>Metazoa</taxon>
        <taxon>Echinodermata</taxon>
        <taxon>Eleutherozoa</taxon>
        <taxon>Echinozoa</taxon>
        <taxon>Holothuroidea</taxon>
        <taxon>Aspidochirotacea</taxon>
        <taxon>Aspidochirotida</taxon>
        <taxon>Holothuriidae</taxon>
        <taxon>Holothuria</taxon>
    </lineage>
</organism>
<reference evidence="9" key="1">
    <citation type="submission" date="2021-10" db="EMBL/GenBank/DDBJ databases">
        <title>Tropical sea cucumber genome reveals ecological adaptation and Cuvierian tubules defense mechanism.</title>
        <authorList>
            <person name="Chen T."/>
        </authorList>
    </citation>
    <scope>NUCLEOTIDE SEQUENCE</scope>
    <source>
        <strain evidence="9">Nanhai2018</strain>
        <tissue evidence="9">Muscle</tissue>
    </source>
</reference>
<feature type="transmembrane region" description="Helical" evidence="7">
    <location>
        <begin position="188"/>
        <end position="206"/>
    </location>
</feature>
<dbReference type="SUPFAM" id="SSF103473">
    <property type="entry name" value="MFS general substrate transporter"/>
    <property type="match status" value="1"/>
</dbReference>
<feature type="transmembrane region" description="Helical" evidence="7">
    <location>
        <begin position="87"/>
        <end position="111"/>
    </location>
</feature>
<evidence type="ECO:0000313" key="9">
    <source>
        <dbReference type="EMBL" id="KAJ8042998.1"/>
    </source>
</evidence>
<feature type="transmembrane region" description="Helical" evidence="7">
    <location>
        <begin position="241"/>
        <end position="261"/>
    </location>
</feature>
<dbReference type="PANTHER" id="PTHR23511">
    <property type="entry name" value="SYNAPTIC VESICLE GLYCOPROTEIN 2"/>
    <property type="match status" value="1"/>
</dbReference>
<gene>
    <name evidence="9" type="ORF">HOLleu_09905</name>
</gene>
<evidence type="ECO:0000256" key="4">
    <source>
        <dbReference type="ARBA" id="ARBA00022989"/>
    </source>
</evidence>
<dbReference type="PANTHER" id="PTHR23511:SF34">
    <property type="entry name" value="SYNAPTIC VESICLE GLYCOPROTEIN 2"/>
    <property type="match status" value="1"/>
</dbReference>
<dbReference type="Gene3D" id="1.20.1250.20">
    <property type="entry name" value="MFS general substrate transporter like domains"/>
    <property type="match status" value="1"/>
</dbReference>
<dbReference type="AlphaFoldDB" id="A0A9Q1CE11"/>
<comment type="caution">
    <text evidence="9">The sequence shown here is derived from an EMBL/GenBank/DDBJ whole genome shotgun (WGS) entry which is preliminary data.</text>
</comment>
<dbReference type="Pfam" id="PF07690">
    <property type="entry name" value="MFS_1"/>
    <property type="match status" value="1"/>
</dbReference>
<dbReference type="GO" id="GO:0022857">
    <property type="term" value="F:transmembrane transporter activity"/>
    <property type="evidence" value="ECO:0007669"/>
    <property type="project" value="InterPro"/>
</dbReference>
<evidence type="ECO:0000256" key="1">
    <source>
        <dbReference type="ARBA" id="ARBA00004141"/>
    </source>
</evidence>
<keyword evidence="4 7" id="KW-1133">Transmembrane helix</keyword>
<evidence type="ECO:0000256" key="7">
    <source>
        <dbReference type="SAM" id="Phobius"/>
    </source>
</evidence>
<dbReference type="InterPro" id="IPR011701">
    <property type="entry name" value="MFS"/>
</dbReference>
<evidence type="ECO:0000259" key="8">
    <source>
        <dbReference type="PROSITE" id="PS50850"/>
    </source>
</evidence>
<feature type="domain" description="Major facilitator superfamily (MFS) profile" evidence="8">
    <location>
        <begin position="89"/>
        <end position="526"/>
    </location>
</feature>
<feature type="transmembrane region" description="Helical" evidence="7">
    <location>
        <begin position="218"/>
        <end position="235"/>
    </location>
</feature>
<dbReference type="Proteomes" id="UP001152320">
    <property type="component" value="Chromosome 4"/>
</dbReference>
<evidence type="ECO:0000256" key="6">
    <source>
        <dbReference type="SAM" id="MobiDB-lite"/>
    </source>
</evidence>
<feature type="transmembrane region" description="Helical" evidence="7">
    <location>
        <begin position="156"/>
        <end position="182"/>
    </location>
</feature>
<dbReference type="OrthoDB" id="4540492at2759"/>
<feature type="region of interest" description="Disordered" evidence="6">
    <location>
        <begin position="1"/>
        <end position="36"/>
    </location>
</feature>
<dbReference type="InterPro" id="IPR036259">
    <property type="entry name" value="MFS_trans_sf"/>
</dbReference>
<feature type="transmembrane region" description="Helical" evidence="7">
    <location>
        <begin position="123"/>
        <end position="144"/>
    </location>
</feature>
<feature type="compositionally biased region" description="Low complexity" evidence="6">
    <location>
        <begin position="1"/>
        <end position="11"/>
    </location>
</feature>
<feature type="transmembrane region" description="Helical" evidence="7">
    <location>
        <begin position="471"/>
        <end position="491"/>
    </location>
</feature>
<keyword evidence="10" id="KW-1185">Reference proteome</keyword>
<feature type="transmembrane region" description="Helical" evidence="7">
    <location>
        <begin position="413"/>
        <end position="432"/>
    </location>
</feature>
<sequence length="533" mass="58587">MSSTTEQEQQQNSMDTKQPNHHSPTARGNFTGGLTPIPTRVWPKRYNIDGECSGEGTSDELLYEDFDTTTFQVDDAIQKLDFGLFQWVICTAVFFSRVVCSSHYALAVLIIPTIRNEFGWSSYVRLSMQCAIFAGSLLGAIPLGKMSDKYGRKATAIVSLILTMIFAASAIFSHQTTVIILLKFMEGFFLQGVVILPVYITEVLATEYRCVSNTACQIGLATGYLTTGIMAYYLLPVFGWRGLTGFICIIGLVNLPMLAILPSSPRRFALVGEYNKAFSSLKNISKYSGGKFPNGVLKDNGRIPKSRMGELHSIVRDRCASHLSIVIWIGRFLTEIAVIGARLGSTILLYSPFFTKQSMGALTFNLFHPTNTTSEVVYNVTELHVFSFGAVGEFVGSLAIVPMTTCLGLKQNLFLTTSVYTVVSIYVVTGVLLHQRWLVIMCSTVARAVARASANLMVVYTADAYPTQFRATAFSVSEIFVCLAVLSGSLISELLSASNFILELCFFSTSSFLASMSLAFLPIETKQRPIEET</sequence>
<evidence type="ECO:0000313" key="10">
    <source>
        <dbReference type="Proteomes" id="UP001152320"/>
    </source>
</evidence>
<comment type="subcellular location">
    <subcellularLocation>
        <location evidence="1">Membrane</location>
        <topology evidence="1">Multi-pass membrane protein</topology>
    </subcellularLocation>
</comment>
<evidence type="ECO:0000256" key="2">
    <source>
        <dbReference type="ARBA" id="ARBA00022448"/>
    </source>
</evidence>
<evidence type="ECO:0000256" key="5">
    <source>
        <dbReference type="ARBA" id="ARBA00023136"/>
    </source>
</evidence>
<dbReference type="InterPro" id="IPR020846">
    <property type="entry name" value="MFS_dom"/>
</dbReference>
<feature type="transmembrane region" description="Helical" evidence="7">
    <location>
        <begin position="497"/>
        <end position="521"/>
    </location>
</feature>
<keyword evidence="2" id="KW-0813">Transport</keyword>
<name>A0A9Q1CE11_HOLLE</name>
<dbReference type="PROSITE" id="PS50850">
    <property type="entry name" value="MFS"/>
    <property type="match status" value="1"/>
</dbReference>
<proteinExistence type="predicted"/>
<dbReference type="EMBL" id="JAIZAY010000004">
    <property type="protein sequence ID" value="KAJ8042998.1"/>
    <property type="molecule type" value="Genomic_DNA"/>
</dbReference>